<feature type="domain" description="Glycosyltransferase 2-like" evidence="1">
    <location>
        <begin position="1"/>
        <end position="160"/>
    </location>
</feature>
<gene>
    <name evidence="2" type="ORF">A2973_01815</name>
</gene>
<organism evidence="2 3">
    <name type="scientific">Candidatus Gottesmanbacteria bacterium RIFCSPLOWO2_01_FULL_49_10</name>
    <dbReference type="NCBI Taxonomy" id="1798396"/>
    <lineage>
        <taxon>Bacteria</taxon>
        <taxon>Candidatus Gottesmaniibacteriota</taxon>
    </lineage>
</organism>
<dbReference type="AlphaFoldDB" id="A0A1F6B1G3"/>
<sequence>MPAYNAQRTLPETVRDIPKKFASRIILVDDGSTDRTVAIAHALHITVFSHSNNLGYGGNQKTCYWEALKDKPDVVVMLHPDYQYDATRLPKLVAPILEGECDMMIGSRIRTRHEALVGGMPAVKYFLNRIISTIENIVLGVNLSEHLSGLRAYSRKILETVPFQRFSNDFIFDQQFTISALTHGFLIGEVPVPVRYFSEASSIGYGKGVKFVLETFWYLFLYVLYSFRIFRSSLF</sequence>
<name>A0A1F6B1G3_9BACT</name>
<accession>A0A1F6B1G3</accession>
<reference evidence="2 3" key="1">
    <citation type="journal article" date="2016" name="Nat. Commun.">
        <title>Thousands of microbial genomes shed light on interconnected biogeochemical processes in an aquifer system.</title>
        <authorList>
            <person name="Anantharaman K."/>
            <person name="Brown C.T."/>
            <person name="Hug L.A."/>
            <person name="Sharon I."/>
            <person name="Castelle C.J."/>
            <person name="Probst A.J."/>
            <person name="Thomas B.C."/>
            <person name="Singh A."/>
            <person name="Wilkins M.J."/>
            <person name="Karaoz U."/>
            <person name="Brodie E.L."/>
            <person name="Williams K.H."/>
            <person name="Hubbard S.S."/>
            <person name="Banfield J.F."/>
        </authorList>
    </citation>
    <scope>NUCLEOTIDE SEQUENCE [LARGE SCALE GENOMIC DNA]</scope>
</reference>
<dbReference type="CDD" id="cd04179">
    <property type="entry name" value="DPM_DPG-synthase_like"/>
    <property type="match status" value="1"/>
</dbReference>
<dbReference type="Proteomes" id="UP000176409">
    <property type="component" value="Unassembled WGS sequence"/>
</dbReference>
<protein>
    <recommendedName>
        <fullName evidence="1">Glycosyltransferase 2-like domain-containing protein</fullName>
    </recommendedName>
</protein>
<dbReference type="PANTHER" id="PTHR48090:SF7">
    <property type="entry name" value="RFBJ PROTEIN"/>
    <property type="match status" value="1"/>
</dbReference>
<comment type="caution">
    <text evidence="2">The sequence shown here is derived from an EMBL/GenBank/DDBJ whole genome shotgun (WGS) entry which is preliminary data.</text>
</comment>
<dbReference type="InterPro" id="IPR029044">
    <property type="entry name" value="Nucleotide-diphossugar_trans"/>
</dbReference>
<dbReference type="STRING" id="1798396.A2973_01815"/>
<evidence type="ECO:0000313" key="2">
    <source>
        <dbReference type="EMBL" id="OGG30771.1"/>
    </source>
</evidence>
<dbReference type="PANTHER" id="PTHR48090">
    <property type="entry name" value="UNDECAPRENYL-PHOSPHATE 4-DEOXY-4-FORMAMIDO-L-ARABINOSE TRANSFERASE-RELATED"/>
    <property type="match status" value="1"/>
</dbReference>
<evidence type="ECO:0000259" key="1">
    <source>
        <dbReference type="Pfam" id="PF00535"/>
    </source>
</evidence>
<proteinExistence type="predicted"/>
<dbReference type="SUPFAM" id="SSF53448">
    <property type="entry name" value="Nucleotide-diphospho-sugar transferases"/>
    <property type="match status" value="1"/>
</dbReference>
<dbReference type="InterPro" id="IPR001173">
    <property type="entry name" value="Glyco_trans_2-like"/>
</dbReference>
<dbReference type="EMBL" id="MFJZ01000004">
    <property type="protein sequence ID" value="OGG30771.1"/>
    <property type="molecule type" value="Genomic_DNA"/>
</dbReference>
<dbReference type="InterPro" id="IPR050256">
    <property type="entry name" value="Glycosyltransferase_2"/>
</dbReference>
<dbReference type="Pfam" id="PF00535">
    <property type="entry name" value="Glycos_transf_2"/>
    <property type="match status" value="1"/>
</dbReference>
<dbReference type="Gene3D" id="3.90.550.10">
    <property type="entry name" value="Spore Coat Polysaccharide Biosynthesis Protein SpsA, Chain A"/>
    <property type="match status" value="1"/>
</dbReference>
<evidence type="ECO:0000313" key="3">
    <source>
        <dbReference type="Proteomes" id="UP000176409"/>
    </source>
</evidence>